<evidence type="ECO:0000313" key="1">
    <source>
        <dbReference type="EMBL" id="CAB9527364.1"/>
    </source>
</evidence>
<organism evidence="1 2">
    <name type="scientific">Seminavis robusta</name>
    <dbReference type="NCBI Taxonomy" id="568900"/>
    <lineage>
        <taxon>Eukaryota</taxon>
        <taxon>Sar</taxon>
        <taxon>Stramenopiles</taxon>
        <taxon>Ochrophyta</taxon>
        <taxon>Bacillariophyta</taxon>
        <taxon>Bacillariophyceae</taxon>
        <taxon>Bacillariophycidae</taxon>
        <taxon>Naviculales</taxon>
        <taxon>Naviculaceae</taxon>
        <taxon>Seminavis</taxon>
    </lineage>
</organism>
<reference evidence="1" key="1">
    <citation type="submission" date="2020-06" db="EMBL/GenBank/DDBJ databases">
        <authorList>
            <consortium name="Plant Systems Biology data submission"/>
        </authorList>
    </citation>
    <scope>NUCLEOTIDE SEQUENCE</scope>
    <source>
        <strain evidence="1">D6</strain>
    </source>
</reference>
<keyword evidence="2" id="KW-1185">Reference proteome</keyword>
<name>A0A9N8EWQ0_9STRA</name>
<sequence length="91" mass="9823">MSATKNSTADPPAKIGSMIQIVDGVPTEFIFVDISGLEFTPGPFKIYPSNELPGVDDNMEHSGFFVTMRADVRDIMGAPKQVKDGVVIHKA</sequence>
<accession>A0A9N8EWQ0</accession>
<dbReference type="EMBL" id="CAICTM010001982">
    <property type="protein sequence ID" value="CAB9527364.1"/>
    <property type="molecule type" value="Genomic_DNA"/>
</dbReference>
<protein>
    <submittedName>
        <fullName evidence="1">Uncharacterized protein</fullName>
    </submittedName>
</protein>
<proteinExistence type="predicted"/>
<dbReference type="Proteomes" id="UP001153069">
    <property type="component" value="Unassembled WGS sequence"/>
</dbReference>
<gene>
    <name evidence="1" type="ORF">SEMRO_1984_G309340.1</name>
</gene>
<comment type="caution">
    <text evidence="1">The sequence shown here is derived from an EMBL/GenBank/DDBJ whole genome shotgun (WGS) entry which is preliminary data.</text>
</comment>
<evidence type="ECO:0000313" key="2">
    <source>
        <dbReference type="Proteomes" id="UP001153069"/>
    </source>
</evidence>
<dbReference type="AlphaFoldDB" id="A0A9N8EWQ0"/>